<dbReference type="PANTHER" id="PTHR11439:SF463">
    <property type="entry name" value="REVERSE TRANSCRIPTASE TY1_COPIA-TYPE DOMAIN-CONTAINING PROTEIN"/>
    <property type="match status" value="1"/>
</dbReference>
<gene>
    <name evidence="1" type="ORF">DH2020_031318</name>
</gene>
<dbReference type="PANTHER" id="PTHR11439">
    <property type="entry name" value="GAG-POL-RELATED RETROTRANSPOSON"/>
    <property type="match status" value="1"/>
</dbReference>
<organism evidence="1 2">
    <name type="scientific">Rehmannia glutinosa</name>
    <name type="common">Chinese foxglove</name>
    <dbReference type="NCBI Taxonomy" id="99300"/>
    <lineage>
        <taxon>Eukaryota</taxon>
        <taxon>Viridiplantae</taxon>
        <taxon>Streptophyta</taxon>
        <taxon>Embryophyta</taxon>
        <taxon>Tracheophyta</taxon>
        <taxon>Spermatophyta</taxon>
        <taxon>Magnoliopsida</taxon>
        <taxon>eudicotyledons</taxon>
        <taxon>Gunneridae</taxon>
        <taxon>Pentapetalae</taxon>
        <taxon>asterids</taxon>
        <taxon>lamiids</taxon>
        <taxon>Lamiales</taxon>
        <taxon>Orobanchaceae</taxon>
        <taxon>Rehmannieae</taxon>
        <taxon>Rehmannia</taxon>
    </lineage>
</organism>
<protein>
    <recommendedName>
        <fullName evidence="3">Mitochondrial protein</fullName>
    </recommendedName>
</protein>
<proteinExistence type="predicted"/>
<dbReference type="CDD" id="cd09272">
    <property type="entry name" value="RNase_HI_RT_Ty1"/>
    <property type="match status" value="1"/>
</dbReference>
<evidence type="ECO:0000313" key="1">
    <source>
        <dbReference type="EMBL" id="KAK6134940.1"/>
    </source>
</evidence>
<accession>A0ABR0VKN3</accession>
<dbReference type="EMBL" id="JABTTQ020001125">
    <property type="protein sequence ID" value="KAK6134940.1"/>
    <property type="molecule type" value="Genomic_DNA"/>
</dbReference>
<comment type="caution">
    <text evidence="1">The sequence shown here is derived from an EMBL/GenBank/DDBJ whole genome shotgun (WGS) entry which is preliminary data.</text>
</comment>
<dbReference type="Proteomes" id="UP001318860">
    <property type="component" value="Unassembled WGS sequence"/>
</dbReference>
<evidence type="ECO:0000313" key="2">
    <source>
        <dbReference type="Proteomes" id="UP001318860"/>
    </source>
</evidence>
<reference evidence="1 2" key="1">
    <citation type="journal article" date="2021" name="Comput. Struct. Biotechnol. J.">
        <title>De novo genome assembly of the potent medicinal plant Rehmannia glutinosa using nanopore technology.</title>
        <authorList>
            <person name="Ma L."/>
            <person name="Dong C."/>
            <person name="Song C."/>
            <person name="Wang X."/>
            <person name="Zheng X."/>
            <person name="Niu Y."/>
            <person name="Chen S."/>
            <person name="Feng W."/>
        </authorList>
    </citation>
    <scope>NUCLEOTIDE SEQUENCE [LARGE SCALE GENOMIC DNA]</scope>
    <source>
        <strain evidence="1">DH-2019</strain>
    </source>
</reference>
<evidence type="ECO:0008006" key="3">
    <source>
        <dbReference type="Google" id="ProtNLM"/>
    </source>
</evidence>
<keyword evidence="2" id="KW-1185">Reference proteome</keyword>
<name>A0ABR0VKN3_REHGL</name>
<sequence>MSTCKPCPTPCIPNIKLSLSDSIPFEQPHLYRSTVGALQYLSMTRPDISFSGVSLGGYLCRSCWACVDDRKSTSGYCIFLGPNLVAWSSRKQSVVARSSTESEYRSLASATTELMWLKSLLA</sequence>